<comment type="subcellular location">
    <subcellularLocation>
        <location evidence="1 9">Cell membrane</location>
        <topology evidence="1 9">Multi-pass membrane protein</topology>
    </subcellularLocation>
</comment>
<accession>A0A917K6A5</accession>
<dbReference type="GO" id="GO:0005886">
    <property type="term" value="C:plasma membrane"/>
    <property type="evidence" value="ECO:0007669"/>
    <property type="project" value="UniProtKB-SubCell"/>
</dbReference>
<feature type="transmembrane region" description="Helical" evidence="9">
    <location>
        <begin position="147"/>
        <end position="169"/>
    </location>
</feature>
<keyword evidence="8 9" id="KW-0472">Membrane</keyword>
<keyword evidence="5" id="KW-0762">Sugar transport</keyword>
<comment type="similarity">
    <text evidence="2">Belongs to the binding-protein-dependent transport system permease family. MalFG subfamily.</text>
</comment>
<reference evidence="12" key="1">
    <citation type="journal article" date="2014" name="Int. J. Syst. Evol. Microbiol.">
        <title>Complete genome sequence of Corynebacterium casei LMG S-19264T (=DSM 44701T), isolated from a smear-ripened cheese.</title>
        <authorList>
            <consortium name="US DOE Joint Genome Institute (JGI-PGF)"/>
            <person name="Walter F."/>
            <person name="Albersmeier A."/>
            <person name="Kalinowski J."/>
            <person name="Ruckert C."/>
        </authorList>
    </citation>
    <scope>NUCLEOTIDE SEQUENCE</scope>
    <source>
        <strain evidence="12">JCM 18487</strain>
    </source>
</reference>
<feature type="region of interest" description="Disordered" evidence="10">
    <location>
        <begin position="1"/>
        <end position="24"/>
    </location>
</feature>
<feature type="transmembrane region" description="Helical" evidence="9">
    <location>
        <begin position="238"/>
        <end position="263"/>
    </location>
</feature>
<dbReference type="InterPro" id="IPR000515">
    <property type="entry name" value="MetI-like"/>
</dbReference>
<dbReference type="PANTHER" id="PTHR32243">
    <property type="entry name" value="MALTOSE TRANSPORT SYSTEM PERMEASE-RELATED"/>
    <property type="match status" value="1"/>
</dbReference>
<dbReference type="Gene3D" id="1.10.3720.10">
    <property type="entry name" value="MetI-like"/>
    <property type="match status" value="1"/>
</dbReference>
<dbReference type="RefSeq" id="WP_188881518.1">
    <property type="nucleotide sequence ID" value="NZ_BMOY01000011.1"/>
</dbReference>
<evidence type="ECO:0000256" key="9">
    <source>
        <dbReference type="RuleBase" id="RU363032"/>
    </source>
</evidence>
<keyword evidence="7 9" id="KW-1133">Transmembrane helix</keyword>
<feature type="domain" description="ABC transmembrane type-1" evidence="11">
    <location>
        <begin position="110"/>
        <end position="317"/>
    </location>
</feature>
<evidence type="ECO:0000256" key="1">
    <source>
        <dbReference type="ARBA" id="ARBA00004651"/>
    </source>
</evidence>
<feature type="transmembrane region" description="Helical" evidence="9">
    <location>
        <begin position="194"/>
        <end position="217"/>
    </location>
</feature>
<evidence type="ECO:0000313" key="12">
    <source>
        <dbReference type="EMBL" id="GGJ02635.1"/>
    </source>
</evidence>
<dbReference type="Proteomes" id="UP000637695">
    <property type="component" value="Unassembled WGS sequence"/>
</dbReference>
<keyword evidence="3 9" id="KW-0813">Transport</keyword>
<evidence type="ECO:0000256" key="4">
    <source>
        <dbReference type="ARBA" id="ARBA00022475"/>
    </source>
</evidence>
<dbReference type="Pfam" id="PF00528">
    <property type="entry name" value="BPD_transp_1"/>
    <property type="match status" value="1"/>
</dbReference>
<dbReference type="PROSITE" id="PS50928">
    <property type="entry name" value="ABC_TM1"/>
    <property type="match status" value="1"/>
</dbReference>
<dbReference type="GO" id="GO:0055085">
    <property type="term" value="P:transmembrane transport"/>
    <property type="evidence" value="ECO:0007669"/>
    <property type="project" value="InterPro"/>
</dbReference>
<dbReference type="SUPFAM" id="SSF161098">
    <property type="entry name" value="MetI-like"/>
    <property type="match status" value="1"/>
</dbReference>
<organism evidence="12 13">
    <name type="scientific">Alicyclobacillus cellulosilyticus</name>
    <dbReference type="NCBI Taxonomy" id="1003997"/>
    <lineage>
        <taxon>Bacteria</taxon>
        <taxon>Bacillati</taxon>
        <taxon>Bacillota</taxon>
        <taxon>Bacilli</taxon>
        <taxon>Bacillales</taxon>
        <taxon>Alicyclobacillaceae</taxon>
        <taxon>Alicyclobacillus</taxon>
    </lineage>
</organism>
<feature type="transmembrane region" description="Helical" evidence="9">
    <location>
        <begin position="116"/>
        <end position="135"/>
    </location>
</feature>
<protein>
    <submittedName>
        <fullName evidence="12">Sugar ABC transporter permease</fullName>
    </submittedName>
</protein>
<keyword evidence="6 9" id="KW-0812">Transmembrane</keyword>
<name>A0A917K6A5_9BACL</name>
<dbReference type="EMBL" id="BMOY01000011">
    <property type="protein sequence ID" value="GGJ02635.1"/>
    <property type="molecule type" value="Genomic_DNA"/>
</dbReference>
<keyword evidence="13" id="KW-1185">Reference proteome</keyword>
<dbReference type="InterPro" id="IPR035906">
    <property type="entry name" value="MetI-like_sf"/>
</dbReference>
<evidence type="ECO:0000256" key="2">
    <source>
        <dbReference type="ARBA" id="ARBA00009047"/>
    </source>
</evidence>
<dbReference type="PANTHER" id="PTHR32243:SF50">
    <property type="entry name" value="MALTOSE_MALTODEXTRIN TRANSPORT SYSTEM PERMEASE PROTEIN MALG"/>
    <property type="match status" value="1"/>
</dbReference>
<dbReference type="AlphaFoldDB" id="A0A917K6A5"/>
<comment type="caution">
    <text evidence="12">The sequence shown here is derived from an EMBL/GenBank/DDBJ whole genome shotgun (WGS) entry which is preliminary data.</text>
</comment>
<evidence type="ECO:0000259" key="11">
    <source>
        <dbReference type="PROSITE" id="PS50928"/>
    </source>
</evidence>
<keyword evidence="4" id="KW-1003">Cell membrane</keyword>
<dbReference type="InterPro" id="IPR050901">
    <property type="entry name" value="BP-dep_ABC_trans_perm"/>
</dbReference>
<feature type="compositionally biased region" description="Basic and acidic residues" evidence="10">
    <location>
        <begin position="1"/>
        <end position="10"/>
    </location>
</feature>
<evidence type="ECO:0000256" key="7">
    <source>
        <dbReference type="ARBA" id="ARBA00022989"/>
    </source>
</evidence>
<evidence type="ECO:0000313" key="13">
    <source>
        <dbReference type="Proteomes" id="UP000637695"/>
    </source>
</evidence>
<evidence type="ECO:0000256" key="10">
    <source>
        <dbReference type="SAM" id="MobiDB-lite"/>
    </source>
</evidence>
<dbReference type="CDD" id="cd06261">
    <property type="entry name" value="TM_PBP2"/>
    <property type="match status" value="1"/>
</dbReference>
<reference evidence="12" key="2">
    <citation type="submission" date="2020-09" db="EMBL/GenBank/DDBJ databases">
        <authorList>
            <person name="Sun Q."/>
            <person name="Ohkuma M."/>
        </authorList>
    </citation>
    <scope>NUCLEOTIDE SEQUENCE</scope>
    <source>
        <strain evidence="12">JCM 18487</strain>
    </source>
</reference>
<gene>
    <name evidence="12" type="ORF">GCM10010885_09900</name>
</gene>
<proteinExistence type="inferred from homology"/>
<feature type="transmembrane region" description="Helical" evidence="9">
    <location>
        <begin position="48"/>
        <end position="69"/>
    </location>
</feature>
<sequence length="332" mass="36806">MLRQRDRALDGARATTAGEDARGPRARKGYPVWRKWFRARSTDLFPPFYLWVGLILLTVFTLAPFVYLFTSSLSEKQELLSGHLVPHRVTLDNYVRLFTGAGAGDFIHAIRNSVTVAVWTTVFSMVIGVFAAYAFARIRFPLRMTSLFAVLAMQILPSISILVPMYVMMRNGVQIDLPFTGVVLYQSPPLLDTVWALVIAYTTFSLPFVIWLLAGYFQTIPLELEEASYVDGCNRLRAMFQVVLPLSLPGIAATAIFTLLGAWDEFMFANAFTQTYASKTLPIAISEFIGKHGMDWGLMTAGGFIASLPPVAISLLLYRYIVSGMTAGGVKG</sequence>
<evidence type="ECO:0000256" key="3">
    <source>
        <dbReference type="ARBA" id="ARBA00022448"/>
    </source>
</evidence>
<evidence type="ECO:0000256" key="6">
    <source>
        <dbReference type="ARBA" id="ARBA00022692"/>
    </source>
</evidence>
<feature type="transmembrane region" description="Helical" evidence="9">
    <location>
        <begin position="296"/>
        <end position="318"/>
    </location>
</feature>
<evidence type="ECO:0000256" key="5">
    <source>
        <dbReference type="ARBA" id="ARBA00022597"/>
    </source>
</evidence>
<evidence type="ECO:0000256" key="8">
    <source>
        <dbReference type="ARBA" id="ARBA00023136"/>
    </source>
</evidence>